<feature type="transmembrane region" description="Helical" evidence="1">
    <location>
        <begin position="85"/>
        <end position="104"/>
    </location>
</feature>
<dbReference type="PANTHER" id="PTHR45947">
    <property type="entry name" value="SULFOQUINOVOSYL TRANSFERASE SQD2"/>
    <property type="match status" value="1"/>
</dbReference>
<evidence type="ECO:0000256" key="1">
    <source>
        <dbReference type="SAM" id="Phobius"/>
    </source>
</evidence>
<dbReference type="Gene3D" id="3.40.50.2000">
    <property type="entry name" value="Glycogen Phosphorylase B"/>
    <property type="match status" value="2"/>
</dbReference>
<dbReference type="Pfam" id="PF13439">
    <property type="entry name" value="Glyco_transf_4"/>
    <property type="match status" value="1"/>
</dbReference>
<evidence type="ECO:0000313" key="5">
    <source>
        <dbReference type="Proteomes" id="UP001226574"/>
    </source>
</evidence>
<dbReference type="InterPro" id="IPR001296">
    <property type="entry name" value="Glyco_trans_1"/>
</dbReference>
<reference evidence="4 5" key="1">
    <citation type="submission" date="2023-08" db="EMBL/GenBank/DDBJ databases">
        <title>Pseudoalteromonas haloplanktis LL1 genome.</title>
        <authorList>
            <person name="Wu S."/>
        </authorList>
    </citation>
    <scope>NUCLEOTIDE SEQUENCE [LARGE SCALE GENOMIC DNA]</scope>
    <source>
        <strain evidence="4 5">LL1</strain>
    </source>
</reference>
<dbReference type="Proteomes" id="UP001226574">
    <property type="component" value="Unassembled WGS sequence"/>
</dbReference>
<accession>A0ABU1BI68</accession>
<keyword evidence="4" id="KW-0328">Glycosyltransferase</keyword>
<feature type="transmembrane region" description="Helical" evidence="1">
    <location>
        <begin position="58"/>
        <end position="78"/>
    </location>
</feature>
<feature type="domain" description="Glycosyl transferase family 1" evidence="2">
    <location>
        <begin position="188"/>
        <end position="345"/>
    </location>
</feature>
<dbReference type="InterPro" id="IPR028098">
    <property type="entry name" value="Glyco_trans_4-like_N"/>
</dbReference>
<dbReference type="PANTHER" id="PTHR45947:SF3">
    <property type="entry name" value="SULFOQUINOVOSYL TRANSFERASE SQD2"/>
    <property type="match status" value="1"/>
</dbReference>
<dbReference type="CDD" id="cd03801">
    <property type="entry name" value="GT4_PimA-like"/>
    <property type="match status" value="1"/>
</dbReference>
<keyword evidence="4" id="KW-0808">Transferase</keyword>
<sequence length="370" mass="41964">MNKKILLCNTSFYPQVGGVENSLRSLSEEFCKQGNDVTIIASDEKKLPKYEKLFNAEIYRYKCLPFFGYIISIAVLLIKLKPSSFDIIVSRHFITTFVLLLLGAQNVKYIVPGVYKYQNAGVNGSFFGKVKYFINSKIEAFVLNNAEDVYVFSDTMEAQVKELRNKDITRLYPGVSSDRFFPVAKNEKEKLKVERGIPLNKKIVFSIGRFVDVKNFRLAIESLKELDENYILVLVGDGPLNNELKMQADSLGIQNRVFFQGITNTPEIFFKLADVFLLTSTYEPFGQVLLEATASKLPVVAIDSDIKGIKTATKEIYKTFNNLVCLSVSAKAIDYADAIRRASDLNINENQFESFLAQYSWSKMALYIVE</sequence>
<dbReference type="RefSeq" id="WP_309039853.1">
    <property type="nucleotide sequence ID" value="NZ_JAVIFY010000033.1"/>
</dbReference>
<proteinExistence type="predicted"/>
<dbReference type="EC" id="2.4.-.-" evidence="4"/>
<name>A0ABU1BI68_PSEHA</name>
<evidence type="ECO:0000313" key="4">
    <source>
        <dbReference type="EMBL" id="MDQ9094136.1"/>
    </source>
</evidence>
<dbReference type="GO" id="GO:0016757">
    <property type="term" value="F:glycosyltransferase activity"/>
    <property type="evidence" value="ECO:0007669"/>
    <property type="project" value="UniProtKB-KW"/>
</dbReference>
<dbReference type="Pfam" id="PF00534">
    <property type="entry name" value="Glycos_transf_1"/>
    <property type="match status" value="1"/>
</dbReference>
<keyword evidence="1" id="KW-1133">Transmembrane helix</keyword>
<keyword evidence="1" id="KW-0812">Transmembrane</keyword>
<gene>
    <name evidence="4" type="ORF">RC083_21470</name>
</gene>
<feature type="domain" description="Glycosyltransferase subfamily 4-like N-terminal" evidence="3">
    <location>
        <begin position="16"/>
        <end position="179"/>
    </location>
</feature>
<organism evidence="4 5">
    <name type="scientific">Pseudoalteromonas haloplanktis</name>
    <name type="common">Alteromonas haloplanktis</name>
    <dbReference type="NCBI Taxonomy" id="228"/>
    <lineage>
        <taxon>Bacteria</taxon>
        <taxon>Pseudomonadati</taxon>
        <taxon>Pseudomonadota</taxon>
        <taxon>Gammaproteobacteria</taxon>
        <taxon>Alteromonadales</taxon>
        <taxon>Pseudoalteromonadaceae</taxon>
        <taxon>Pseudoalteromonas</taxon>
    </lineage>
</organism>
<dbReference type="EMBL" id="JAVIFY010000033">
    <property type="protein sequence ID" value="MDQ9094136.1"/>
    <property type="molecule type" value="Genomic_DNA"/>
</dbReference>
<dbReference type="SUPFAM" id="SSF53756">
    <property type="entry name" value="UDP-Glycosyltransferase/glycogen phosphorylase"/>
    <property type="match status" value="1"/>
</dbReference>
<keyword evidence="5" id="KW-1185">Reference proteome</keyword>
<evidence type="ECO:0000259" key="2">
    <source>
        <dbReference type="Pfam" id="PF00534"/>
    </source>
</evidence>
<protein>
    <submittedName>
        <fullName evidence="4">Glycosyltransferase family 4 protein</fullName>
        <ecNumber evidence="4">2.4.-.-</ecNumber>
    </submittedName>
</protein>
<evidence type="ECO:0000259" key="3">
    <source>
        <dbReference type="Pfam" id="PF13439"/>
    </source>
</evidence>
<comment type="caution">
    <text evidence="4">The sequence shown here is derived from an EMBL/GenBank/DDBJ whole genome shotgun (WGS) entry which is preliminary data.</text>
</comment>
<keyword evidence="1" id="KW-0472">Membrane</keyword>
<dbReference type="InterPro" id="IPR050194">
    <property type="entry name" value="Glycosyltransferase_grp1"/>
</dbReference>